<dbReference type="Gene3D" id="3.50.30.50">
    <property type="entry name" value="Putative cyclase"/>
    <property type="match status" value="1"/>
</dbReference>
<name>A0A2T0PXT8_9ACTN</name>
<dbReference type="GO" id="GO:0004061">
    <property type="term" value="F:arylformamidase activity"/>
    <property type="evidence" value="ECO:0007669"/>
    <property type="project" value="InterPro"/>
</dbReference>
<dbReference type="InterPro" id="IPR007325">
    <property type="entry name" value="KFase/CYL"/>
</dbReference>
<keyword evidence="2" id="KW-1185">Reference proteome</keyword>
<evidence type="ECO:0000313" key="1">
    <source>
        <dbReference type="EMBL" id="PRX96345.1"/>
    </source>
</evidence>
<comment type="caution">
    <text evidence="1">The sequence shown here is derived from an EMBL/GenBank/DDBJ whole genome shotgun (WGS) entry which is preliminary data.</text>
</comment>
<sequence>MRVTRVVDLSRTVGPRTQVYPGDPVPSSRPLATVERDGFALHEVVLGSQSGTHLDAPAHFRADGAPVDRVDPADCVGPGVVADLTGRAPRHPVDWPELAPYAPLLGRGTVLLLHTGWAARYGTPEYFDHPYLTGAAARGLLAAGVRAVGVDAPSVDETPGPGGPDGGAADFPAHRAIAAAGGVIVENLCRLEQIDFPDPLVSVLPIRLAGLDGAPVRAVAMRIEP</sequence>
<reference evidence="1 2" key="1">
    <citation type="submission" date="2018-03" db="EMBL/GenBank/DDBJ databases">
        <title>Genomic Encyclopedia of Archaeal and Bacterial Type Strains, Phase II (KMG-II): from individual species to whole genera.</title>
        <authorList>
            <person name="Goeker M."/>
        </authorList>
    </citation>
    <scope>NUCLEOTIDE SEQUENCE [LARGE SCALE GENOMIC DNA]</scope>
    <source>
        <strain evidence="1 2">DSM 45601</strain>
    </source>
</reference>
<dbReference type="GO" id="GO:0019441">
    <property type="term" value="P:L-tryptophan catabolic process to kynurenine"/>
    <property type="evidence" value="ECO:0007669"/>
    <property type="project" value="InterPro"/>
</dbReference>
<dbReference type="OrthoDB" id="7067800at2"/>
<gene>
    <name evidence="1" type="ORF">CLV72_108354</name>
</gene>
<dbReference type="Proteomes" id="UP000237846">
    <property type="component" value="Unassembled WGS sequence"/>
</dbReference>
<dbReference type="EMBL" id="PVZC01000008">
    <property type="protein sequence ID" value="PRX96345.1"/>
    <property type="molecule type" value="Genomic_DNA"/>
</dbReference>
<organism evidence="1 2">
    <name type="scientific">Allonocardiopsis opalescens</name>
    <dbReference type="NCBI Taxonomy" id="1144618"/>
    <lineage>
        <taxon>Bacteria</taxon>
        <taxon>Bacillati</taxon>
        <taxon>Actinomycetota</taxon>
        <taxon>Actinomycetes</taxon>
        <taxon>Streptosporangiales</taxon>
        <taxon>Allonocardiopsis</taxon>
    </lineage>
</organism>
<dbReference type="SUPFAM" id="SSF102198">
    <property type="entry name" value="Putative cyclase"/>
    <property type="match status" value="1"/>
</dbReference>
<dbReference type="InterPro" id="IPR037175">
    <property type="entry name" value="KFase_sf"/>
</dbReference>
<proteinExistence type="predicted"/>
<accession>A0A2T0PXT8</accession>
<dbReference type="AlphaFoldDB" id="A0A2T0PXT8"/>
<dbReference type="Pfam" id="PF04199">
    <property type="entry name" value="Cyclase"/>
    <property type="match status" value="1"/>
</dbReference>
<evidence type="ECO:0000313" key="2">
    <source>
        <dbReference type="Proteomes" id="UP000237846"/>
    </source>
</evidence>
<dbReference type="PANTHER" id="PTHR31118:SF12">
    <property type="entry name" value="CYCLASE-LIKE PROTEIN 2"/>
    <property type="match status" value="1"/>
</dbReference>
<protein>
    <submittedName>
        <fullName evidence="1">Kynurenine formamidase</fullName>
    </submittedName>
</protein>
<dbReference type="PANTHER" id="PTHR31118">
    <property type="entry name" value="CYCLASE-LIKE PROTEIN 2"/>
    <property type="match status" value="1"/>
</dbReference>
<dbReference type="RefSeq" id="WP_106251229.1">
    <property type="nucleotide sequence ID" value="NZ_PVZC01000008.1"/>
</dbReference>